<evidence type="ECO:0000313" key="2">
    <source>
        <dbReference type="Proteomes" id="UP000600363"/>
    </source>
</evidence>
<gene>
    <name evidence="1" type="ORF">HA299_07405</name>
</gene>
<sequence length="46" mass="5813">MNKKKRRKWEGFERKHPMSLWQRDWKMANLNGEEKWISFHRLTLLA</sequence>
<dbReference type="AlphaFoldDB" id="A0A832RXN1"/>
<comment type="caution">
    <text evidence="1">The sequence shown here is derived from an EMBL/GenBank/DDBJ whole genome shotgun (WGS) entry which is preliminary data.</text>
</comment>
<accession>A0A832RXN1</accession>
<evidence type="ECO:0000313" key="1">
    <source>
        <dbReference type="EMBL" id="HIH70410.1"/>
    </source>
</evidence>
<proteinExistence type="predicted"/>
<dbReference type="Proteomes" id="UP000600363">
    <property type="component" value="Unassembled WGS sequence"/>
</dbReference>
<reference evidence="1" key="1">
    <citation type="journal article" date="2020" name="bioRxiv">
        <title>A rank-normalized archaeal taxonomy based on genome phylogeny resolves widespread incomplete and uneven classifications.</title>
        <authorList>
            <person name="Rinke C."/>
            <person name="Chuvochina M."/>
            <person name="Mussig A.J."/>
            <person name="Chaumeil P.-A."/>
            <person name="Waite D.W."/>
            <person name="Whitman W.B."/>
            <person name="Parks D.H."/>
            <person name="Hugenholtz P."/>
        </authorList>
    </citation>
    <scope>NUCLEOTIDE SEQUENCE</scope>
    <source>
        <strain evidence="1">UBA12518</strain>
    </source>
</reference>
<name>A0A832RXN1_9EURY</name>
<protein>
    <submittedName>
        <fullName evidence="1">Uncharacterized protein</fullName>
    </submittedName>
</protein>
<dbReference type="EMBL" id="DUIH01000023">
    <property type="protein sequence ID" value="HIH70410.1"/>
    <property type="molecule type" value="Genomic_DNA"/>
</dbReference>
<organism evidence="1 2">
    <name type="scientific">Methermicoccus shengliensis</name>
    <dbReference type="NCBI Taxonomy" id="660064"/>
    <lineage>
        <taxon>Archaea</taxon>
        <taxon>Methanobacteriati</taxon>
        <taxon>Methanobacteriota</taxon>
        <taxon>Stenosarchaea group</taxon>
        <taxon>Methanomicrobia</taxon>
        <taxon>Methanosarcinales</taxon>
        <taxon>Methermicoccaceae</taxon>
        <taxon>Methermicoccus</taxon>
    </lineage>
</organism>